<evidence type="ECO:0000313" key="4">
    <source>
        <dbReference type="Proteomes" id="UP000516057"/>
    </source>
</evidence>
<gene>
    <name evidence="3" type="ORF">H9L24_13370</name>
</gene>
<dbReference type="Gene3D" id="2.60.40.420">
    <property type="entry name" value="Cupredoxins - blue copper proteins"/>
    <property type="match status" value="1"/>
</dbReference>
<dbReference type="SUPFAM" id="SSF49503">
    <property type="entry name" value="Cupredoxins"/>
    <property type="match status" value="1"/>
</dbReference>
<proteinExistence type="predicted"/>
<keyword evidence="4" id="KW-1185">Reference proteome</keyword>
<dbReference type="Proteomes" id="UP000516057">
    <property type="component" value="Chromosome"/>
</dbReference>
<comment type="subcellular location">
    <subcellularLocation>
        <location evidence="1">Periplasm</location>
    </subcellularLocation>
</comment>
<evidence type="ECO:0000256" key="1">
    <source>
        <dbReference type="ARBA" id="ARBA00004418"/>
    </source>
</evidence>
<dbReference type="GO" id="GO:0042597">
    <property type="term" value="C:periplasmic space"/>
    <property type="evidence" value="ECO:0007669"/>
    <property type="project" value="UniProtKB-SubCell"/>
</dbReference>
<accession>A0A7H0HC21</accession>
<dbReference type="AlphaFoldDB" id="A0A7H0HC21"/>
<feature type="chain" id="PRO_5028871662" evidence="2">
    <location>
        <begin position="27"/>
        <end position="138"/>
    </location>
</feature>
<name>A0A7H0HC21_9BURK</name>
<dbReference type="EMBL" id="CP060790">
    <property type="protein sequence ID" value="QNP58087.1"/>
    <property type="molecule type" value="Genomic_DNA"/>
</dbReference>
<reference evidence="3 4" key="1">
    <citation type="submission" date="2020-08" db="EMBL/GenBank/DDBJ databases">
        <title>Genome sequence of Acidovorax monticola KACC 19171T.</title>
        <authorList>
            <person name="Hyun D.-W."/>
            <person name="Bae J.-W."/>
        </authorList>
    </citation>
    <scope>NUCLEOTIDE SEQUENCE [LARGE SCALE GENOMIC DNA]</scope>
    <source>
        <strain evidence="3 4">KACC 19171</strain>
    </source>
</reference>
<dbReference type="RefSeq" id="WP_187735082.1">
    <property type="nucleotide sequence ID" value="NZ_CP060790.1"/>
</dbReference>
<organism evidence="3 4">
    <name type="scientific">Paenacidovorax monticola</name>
    <dbReference type="NCBI Taxonomy" id="1926868"/>
    <lineage>
        <taxon>Bacteria</taxon>
        <taxon>Pseudomonadati</taxon>
        <taxon>Pseudomonadota</taxon>
        <taxon>Betaproteobacteria</taxon>
        <taxon>Burkholderiales</taxon>
        <taxon>Comamonadaceae</taxon>
        <taxon>Paenacidovorax</taxon>
    </lineage>
</organism>
<protein>
    <submittedName>
        <fullName evidence="3">Quinol oxidase</fullName>
    </submittedName>
</protein>
<feature type="signal peptide" evidence="2">
    <location>
        <begin position="1"/>
        <end position="26"/>
    </location>
</feature>
<keyword evidence="2" id="KW-0732">Signal</keyword>
<evidence type="ECO:0000256" key="2">
    <source>
        <dbReference type="SAM" id="SignalP"/>
    </source>
</evidence>
<sequence>MSHTVPGRGCRALAIAALSLSSLGMAAAQDAVATVDADGVQRIAIVGGSYFFRPPRIVARAHVPLELQLSVEPGMIPHRFVLEGPAGQPLADLPLGTQTQALRLTLPAGDYPFYCPHRLLLFPSHREHGMAGVLQVRE</sequence>
<dbReference type="InterPro" id="IPR008972">
    <property type="entry name" value="Cupredoxin"/>
</dbReference>
<dbReference type="KEGG" id="amon:H9L24_13370"/>
<evidence type="ECO:0000313" key="3">
    <source>
        <dbReference type="EMBL" id="QNP58087.1"/>
    </source>
</evidence>